<sequence>MESYGCIHFFIFSQTTRVLVNFEQNKCLSIGAFYSLSLMRNIRYKSLKYFLTLN</sequence>
<evidence type="ECO:0000313" key="2">
    <source>
        <dbReference type="Proteomes" id="UP000001847"/>
    </source>
</evidence>
<protein>
    <submittedName>
        <fullName evidence="1">Uncharacterized protein</fullName>
    </submittedName>
</protein>
<keyword evidence="2" id="KW-1185">Reference proteome</keyword>
<accession>B0SU64</accession>
<evidence type="ECO:0000313" key="1">
    <source>
        <dbReference type="EMBL" id="ABZ99748.1"/>
    </source>
</evidence>
<reference evidence="1 2" key="1">
    <citation type="journal article" date="2008" name="PLoS ONE">
        <title>Genome sequence of the saprophyte Leptospira biflexa provides insights into the evolution of Leptospira and the pathogenesis of leptospirosis.</title>
        <authorList>
            <person name="Picardeau M."/>
            <person name="Bulach D.M."/>
            <person name="Bouchier C."/>
            <person name="Zuerner R.L."/>
            <person name="Zidane N."/>
            <person name="Wilson P.J."/>
            <person name="Creno S."/>
            <person name="Kuczek E.S."/>
            <person name="Bommezzadri S."/>
            <person name="Davis J.C."/>
            <person name="McGrath A."/>
            <person name="Johnson M.J."/>
            <person name="Boursaux-Eude C."/>
            <person name="Seemann T."/>
            <person name="Rouy Z."/>
            <person name="Coppel R.L."/>
            <person name="Rood J.I."/>
            <person name="Lajus A."/>
            <person name="Davies J.K."/>
            <person name="Medigue C."/>
            <person name="Adler B."/>
        </authorList>
    </citation>
    <scope>NUCLEOTIDE SEQUENCE [LARGE SCALE GENOMIC DNA]</scope>
    <source>
        <strain evidence="2">Patoc 1 / ATCC 23582 / Paris</strain>
    </source>
</reference>
<dbReference type="Proteomes" id="UP000001847">
    <property type="component" value="Chromosome II"/>
</dbReference>
<dbReference type="AlphaFoldDB" id="B0SU64"/>
<name>B0SU64_LEPBP</name>
<proteinExistence type="predicted"/>
<dbReference type="KEGG" id="lbi:LEPBI_II0215"/>
<dbReference type="EMBL" id="CP000787">
    <property type="protein sequence ID" value="ABZ99748.1"/>
    <property type="molecule type" value="Genomic_DNA"/>
</dbReference>
<gene>
    <name evidence="1" type="ordered locus">LEPBI_II0215</name>
</gene>
<dbReference type="HOGENOM" id="CLU_3044894_0_0_12"/>
<organism evidence="1 2">
    <name type="scientific">Leptospira biflexa serovar Patoc (strain Patoc 1 / ATCC 23582 / Paris)</name>
    <dbReference type="NCBI Taxonomy" id="456481"/>
    <lineage>
        <taxon>Bacteria</taxon>
        <taxon>Pseudomonadati</taxon>
        <taxon>Spirochaetota</taxon>
        <taxon>Spirochaetia</taxon>
        <taxon>Leptospirales</taxon>
        <taxon>Leptospiraceae</taxon>
        <taxon>Leptospira</taxon>
    </lineage>
</organism>